<dbReference type="eggNOG" id="COG1913">
    <property type="taxonomic scope" value="Bacteria"/>
</dbReference>
<dbReference type="Proteomes" id="UP000002043">
    <property type="component" value="Chromosome"/>
</dbReference>
<evidence type="ECO:0000313" key="8">
    <source>
        <dbReference type="EMBL" id="ADC90215.1"/>
    </source>
</evidence>
<dbReference type="Pfam" id="PF07998">
    <property type="entry name" value="Peptidase_M54"/>
    <property type="match status" value="1"/>
</dbReference>
<organism evidence="8 9">
    <name type="scientific">Thermocrinis albus (strain DSM 14484 / JCM 11386 / HI 11/12)</name>
    <dbReference type="NCBI Taxonomy" id="638303"/>
    <lineage>
        <taxon>Bacteria</taxon>
        <taxon>Pseudomonadati</taxon>
        <taxon>Aquificota</taxon>
        <taxon>Aquificia</taxon>
        <taxon>Aquificales</taxon>
        <taxon>Aquificaceae</taxon>
        <taxon>Thermocrinis</taxon>
    </lineage>
</organism>
<keyword evidence="4" id="KW-0378">Hydrolase</keyword>
<sequence length="179" mass="20432">MIVKYNYFFLNGIGFVYIVAFGQVEKRLLLAVASSIKRNFSVDVRHSSVVTLPPVKYSLHREECPVSLFLDYMEGLHFPNMLRIVGLVDVCLRDEERTIWGKGVTGGRSVVVSVPLLKTYDEKVFFERVCKESVRQLGMSFGLPPCEKKNCVMYVPSSLQELDQQGTDLCPLCKERWVN</sequence>
<dbReference type="STRING" id="638303.Thal_1587"/>
<proteinExistence type="predicted"/>
<evidence type="ECO:0000256" key="3">
    <source>
        <dbReference type="ARBA" id="ARBA00022723"/>
    </source>
</evidence>
<keyword evidence="6" id="KW-0482">Metalloprotease</keyword>
<dbReference type="InterPro" id="IPR012962">
    <property type="entry name" value="Pept_M54_archaemetzincn"/>
</dbReference>
<keyword evidence="5" id="KW-0862">Zinc</keyword>
<reference evidence="9" key="1">
    <citation type="journal article" date="2010" name="Stand. Genomic Sci.">
        <title>Complete genome sequence of Thermocrinis albus type strain (HI 11/12T).</title>
        <authorList>
            <person name="Wirth R."/>
            <person name="Sikorski J."/>
            <person name="Brambilla E."/>
            <person name="Misra M."/>
            <person name="Lapidus A."/>
            <person name="Copeland A."/>
            <person name="Nolan M."/>
            <person name="Lucas S."/>
            <person name="Chen F."/>
            <person name="Tice H."/>
            <person name="Cheng J.F."/>
            <person name="Han C."/>
            <person name="Detter J.C."/>
            <person name="Tapia R."/>
            <person name="Bruce D."/>
            <person name="Goodwin L."/>
            <person name="Pitluck S."/>
            <person name="Pati A."/>
            <person name="Anderson I."/>
            <person name="Ivanova N."/>
            <person name="Mavromatis K."/>
            <person name="Mikhailova N."/>
            <person name="Chen A."/>
            <person name="Palaniappan K."/>
            <person name="Bilek Y."/>
            <person name="Hader T."/>
            <person name="Land M."/>
            <person name="Hauser L."/>
            <person name="Chang Y.J."/>
            <person name="Jeffries C.D."/>
            <person name="Tindall B.J."/>
            <person name="Rohde M."/>
            <person name="Goker M."/>
            <person name="Bristow J."/>
            <person name="Eisen J.A."/>
            <person name="Markowitz V."/>
            <person name="Hugenholtz P."/>
            <person name="Kyrpides N.C."/>
            <person name="Klenk H.P."/>
        </authorList>
    </citation>
    <scope>NUCLEOTIDE SEQUENCE [LARGE SCALE GENOMIC DNA]</scope>
    <source>
        <strain evidence="9">DSM 14484 / JCM 11386 / HI 11/12</strain>
    </source>
</reference>
<dbReference type="PANTHER" id="PTHR15910">
    <property type="entry name" value="ARCHAEMETZINCIN"/>
    <property type="match status" value="1"/>
</dbReference>
<dbReference type="PANTHER" id="PTHR15910:SF1">
    <property type="entry name" value="ARCHAEMETZINCIN-2"/>
    <property type="match status" value="1"/>
</dbReference>
<evidence type="ECO:0000256" key="7">
    <source>
        <dbReference type="SAM" id="Phobius"/>
    </source>
</evidence>
<keyword evidence="7" id="KW-0812">Transmembrane</keyword>
<dbReference type="HOGENOM" id="CLU_108521_2_0_0"/>
<comment type="cofactor">
    <cofactor evidence="1">
        <name>Zn(2+)</name>
        <dbReference type="ChEBI" id="CHEBI:29105"/>
    </cofactor>
</comment>
<keyword evidence="7" id="KW-0472">Membrane</keyword>
<keyword evidence="9" id="KW-1185">Reference proteome</keyword>
<evidence type="ECO:0000256" key="2">
    <source>
        <dbReference type="ARBA" id="ARBA00022670"/>
    </source>
</evidence>
<keyword evidence="3" id="KW-0479">Metal-binding</keyword>
<dbReference type="CDD" id="cd11375">
    <property type="entry name" value="Peptidase_M54"/>
    <property type="match status" value="1"/>
</dbReference>
<gene>
    <name evidence="8" type="ordered locus">Thal_1587</name>
</gene>
<evidence type="ECO:0000256" key="6">
    <source>
        <dbReference type="ARBA" id="ARBA00023049"/>
    </source>
</evidence>
<accession>D3SN85</accession>
<dbReference type="Gene3D" id="3.40.390.10">
    <property type="entry name" value="Collagenase (Catalytic Domain)"/>
    <property type="match status" value="1"/>
</dbReference>
<evidence type="ECO:0000256" key="1">
    <source>
        <dbReference type="ARBA" id="ARBA00001947"/>
    </source>
</evidence>
<dbReference type="GO" id="GO:0046872">
    <property type="term" value="F:metal ion binding"/>
    <property type="evidence" value="ECO:0007669"/>
    <property type="project" value="UniProtKB-KW"/>
</dbReference>
<name>D3SN85_THEAH</name>
<evidence type="ECO:0000256" key="5">
    <source>
        <dbReference type="ARBA" id="ARBA00022833"/>
    </source>
</evidence>
<feature type="transmembrane region" description="Helical" evidence="7">
    <location>
        <begin position="6"/>
        <end position="24"/>
    </location>
</feature>
<protein>
    <submittedName>
        <fullName evidence="8">Peptidase zinc-dependent</fullName>
    </submittedName>
</protein>
<dbReference type="KEGG" id="tal:Thal_1587"/>
<dbReference type="GO" id="GO:0006508">
    <property type="term" value="P:proteolysis"/>
    <property type="evidence" value="ECO:0007669"/>
    <property type="project" value="UniProtKB-KW"/>
</dbReference>
<dbReference type="AlphaFoldDB" id="D3SN85"/>
<evidence type="ECO:0000256" key="4">
    <source>
        <dbReference type="ARBA" id="ARBA00022801"/>
    </source>
</evidence>
<dbReference type="GO" id="GO:0008237">
    <property type="term" value="F:metallopeptidase activity"/>
    <property type="evidence" value="ECO:0007669"/>
    <property type="project" value="UniProtKB-KW"/>
</dbReference>
<dbReference type="InterPro" id="IPR024079">
    <property type="entry name" value="MetalloPept_cat_dom_sf"/>
</dbReference>
<dbReference type="EMBL" id="CP001931">
    <property type="protein sequence ID" value="ADC90215.1"/>
    <property type="molecule type" value="Genomic_DNA"/>
</dbReference>
<evidence type="ECO:0000313" key="9">
    <source>
        <dbReference type="Proteomes" id="UP000002043"/>
    </source>
</evidence>
<keyword evidence="7" id="KW-1133">Transmembrane helix</keyword>
<keyword evidence="2" id="KW-0645">Protease</keyword>